<feature type="non-terminal residue" evidence="8">
    <location>
        <position position="1"/>
    </location>
</feature>
<comment type="subcellular location">
    <subcellularLocation>
        <location evidence="1">Cell projection</location>
        <location evidence="1">Cilium</location>
    </subcellularLocation>
    <subcellularLocation>
        <location evidence="2">Cytoplasm</location>
    </subcellularLocation>
</comment>
<evidence type="ECO:0000313" key="8">
    <source>
        <dbReference type="EMBL" id="KAF4742518.1"/>
    </source>
</evidence>
<dbReference type="Gene3D" id="2.60.120.10">
    <property type="entry name" value="Jelly Rolls"/>
    <property type="match status" value="1"/>
</dbReference>
<dbReference type="InterPro" id="IPR018490">
    <property type="entry name" value="cNMP-bd_dom_sf"/>
</dbReference>
<protein>
    <recommendedName>
        <fullName evidence="7">BART domain-containing protein</fullName>
    </recommendedName>
</protein>
<dbReference type="GO" id="GO:0005737">
    <property type="term" value="C:cytoplasm"/>
    <property type="evidence" value="ECO:0007669"/>
    <property type="project" value="UniProtKB-SubCell"/>
</dbReference>
<dbReference type="Gene3D" id="1.20.1520.10">
    <property type="entry name" value="ADP-ribosylation factor-like 2-binding protein, domain"/>
    <property type="match status" value="1"/>
</dbReference>
<keyword evidence="5" id="KW-0966">Cell projection</keyword>
<gene>
    <name evidence="8" type="ORF">FOZ63_005848</name>
</gene>
<comment type="caution">
    <text evidence="8">The sequence shown here is derived from an EMBL/GenBank/DDBJ whole genome shotgun (WGS) entry which is preliminary data.</text>
</comment>
<dbReference type="InterPro" id="IPR023379">
    <property type="entry name" value="BART_dom"/>
</dbReference>
<accession>A0A7J6TB88</accession>
<dbReference type="AlphaFoldDB" id="A0A7J6TB88"/>
<evidence type="ECO:0000256" key="5">
    <source>
        <dbReference type="ARBA" id="ARBA00023273"/>
    </source>
</evidence>
<sequence>MSTEVVPDSITAAEPPFEDAAEEAETQRILEFFAALELKCTSGKFTDAVSKFIFDHADTFDDRDLDQDIPLDWHNIFLAYQSLIEDEIKSVLDTHRVSDEEFATYLEVIVEKDTAGLFAIDYITAALDFEDFCVMMFQHKSLTGLVVRRWYHSRLGAMAETRILRKPKSAAIVGTRQLTKVQQEAASDLQVAEERSSETYQHDGIFLSKMFTDCTPKEIERLNVACESYTHQRDHVVVEENSSRASARRIHFIVQGSCRLLLATSKTRPKEEAYELGAAGALLDSHSIAELGAGEPFGMENYVLLPPSSRTTHALRSVYTVVVTSHECRLLSVPFSRFGSAVSTKILNRLHWIYAVREVTRTRLLPQVMPESRSHFLT</sequence>
<keyword evidence="3" id="KW-0963">Cytoplasm</keyword>
<evidence type="ECO:0000256" key="6">
    <source>
        <dbReference type="SAM" id="MobiDB-lite"/>
    </source>
</evidence>
<dbReference type="SUPFAM" id="SSF51206">
    <property type="entry name" value="cAMP-binding domain-like"/>
    <property type="match status" value="1"/>
</dbReference>
<dbReference type="EMBL" id="JABANO010012018">
    <property type="protein sequence ID" value="KAF4742518.1"/>
    <property type="molecule type" value="Genomic_DNA"/>
</dbReference>
<organism evidence="8 9">
    <name type="scientific">Perkinsus olseni</name>
    <name type="common">Perkinsus atlanticus</name>
    <dbReference type="NCBI Taxonomy" id="32597"/>
    <lineage>
        <taxon>Eukaryota</taxon>
        <taxon>Sar</taxon>
        <taxon>Alveolata</taxon>
        <taxon>Perkinsozoa</taxon>
        <taxon>Perkinsea</taxon>
        <taxon>Perkinsida</taxon>
        <taxon>Perkinsidae</taxon>
        <taxon>Perkinsus</taxon>
    </lineage>
</organism>
<evidence type="ECO:0000256" key="4">
    <source>
        <dbReference type="ARBA" id="ARBA00023069"/>
    </source>
</evidence>
<name>A0A7J6TB88_PEROL</name>
<feature type="domain" description="BART" evidence="7">
    <location>
        <begin position="35"/>
        <end position="140"/>
    </location>
</feature>
<keyword evidence="4" id="KW-0969">Cilium</keyword>
<dbReference type="Pfam" id="PF11527">
    <property type="entry name" value="ARL2_Bind_BART"/>
    <property type="match status" value="1"/>
</dbReference>
<evidence type="ECO:0000256" key="3">
    <source>
        <dbReference type="ARBA" id="ARBA00022490"/>
    </source>
</evidence>
<keyword evidence="9" id="KW-1185">Reference proteome</keyword>
<feature type="region of interest" description="Disordered" evidence="6">
    <location>
        <begin position="1"/>
        <end position="20"/>
    </location>
</feature>
<evidence type="ECO:0000313" key="9">
    <source>
        <dbReference type="Proteomes" id="UP000553632"/>
    </source>
</evidence>
<dbReference type="Proteomes" id="UP000553632">
    <property type="component" value="Unassembled WGS sequence"/>
</dbReference>
<proteinExistence type="predicted"/>
<reference evidence="8 9" key="1">
    <citation type="submission" date="2020-04" db="EMBL/GenBank/DDBJ databases">
        <title>Perkinsus olseni comparative genomics.</title>
        <authorList>
            <person name="Bogema D.R."/>
        </authorList>
    </citation>
    <scope>NUCLEOTIDE SEQUENCE [LARGE SCALE GENOMIC DNA]</scope>
    <source>
        <strain evidence="8 9">ATCC PRA-207</strain>
    </source>
</reference>
<dbReference type="InterPro" id="IPR042541">
    <property type="entry name" value="BART_sf"/>
</dbReference>
<evidence type="ECO:0000256" key="2">
    <source>
        <dbReference type="ARBA" id="ARBA00004496"/>
    </source>
</evidence>
<evidence type="ECO:0000256" key="1">
    <source>
        <dbReference type="ARBA" id="ARBA00004138"/>
    </source>
</evidence>
<dbReference type="InterPro" id="IPR014710">
    <property type="entry name" value="RmlC-like_jellyroll"/>
</dbReference>
<evidence type="ECO:0000259" key="7">
    <source>
        <dbReference type="Pfam" id="PF11527"/>
    </source>
</evidence>
<dbReference type="GO" id="GO:0005929">
    <property type="term" value="C:cilium"/>
    <property type="evidence" value="ECO:0007669"/>
    <property type="project" value="UniProtKB-SubCell"/>
</dbReference>